<protein>
    <submittedName>
        <fullName evidence="2">Gliding motility-associated C-terminal domain-containing protein</fullName>
    </submittedName>
</protein>
<dbReference type="PROSITE" id="PS00018">
    <property type="entry name" value="EF_HAND_1"/>
    <property type="match status" value="1"/>
</dbReference>
<comment type="caution">
    <text evidence="2">The sequence shown here is derived from an EMBL/GenBank/DDBJ whole genome shotgun (WGS) entry which is preliminary data.</text>
</comment>
<dbReference type="InterPro" id="IPR018247">
    <property type="entry name" value="EF_Hand_1_Ca_BS"/>
</dbReference>
<feature type="region of interest" description="Disordered" evidence="1">
    <location>
        <begin position="24"/>
        <end position="46"/>
    </location>
</feature>
<evidence type="ECO:0000313" key="3">
    <source>
        <dbReference type="Proteomes" id="UP000800984"/>
    </source>
</evidence>
<evidence type="ECO:0000313" key="2">
    <source>
        <dbReference type="EMBL" id="NHM03073.1"/>
    </source>
</evidence>
<organism evidence="2 3">
    <name type="scientific">Flavobacterium difficile</name>
    <dbReference type="NCBI Taxonomy" id="2709659"/>
    <lineage>
        <taxon>Bacteria</taxon>
        <taxon>Pseudomonadati</taxon>
        <taxon>Bacteroidota</taxon>
        <taxon>Flavobacteriia</taxon>
        <taxon>Flavobacteriales</taxon>
        <taxon>Flavobacteriaceae</taxon>
        <taxon>Flavobacterium</taxon>
    </lineage>
</organism>
<feature type="region of interest" description="Disordered" evidence="1">
    <location>
        <begin position="80"/>
        <end position="130"/>
    </location>
</feature>
<dbReference type="SUPFAM" id="SSF103647">
    <property type="entry name" value="TSP type-3 repeat"/>
    <property type="match status" value="1"/>
</dbReference>
<feature type="non-terminal residue" evidence="2">
    <location>
        <position position="130"/>
    </location>
</feature>
<reference evidence="2 3" key="1">
    <citation type="submission" date="2020-02" db="EMBL/GenBank/DDBJ databases">
        <authorList>
            <person name="Chen W.-M."/>
        </authorList>
    </citation>
    <scope>NUCLEOTIDE SEQUENCE [LARGE SCALE GENOMIC DNA]</scope>
    <source>
        <strain evidence="2 3">KDG-16</strain>
    </source>
</reference>
<proteinExistence type="predicted"/>
<dbReference type="Proteomes" id="UP000800984">
    <property type="component" value="Unassembled WGS sequence"/>
</dbReference>
<dbReference type="EMBL" id="JAAJBT010000027">
    <property type="protein sequence ID" value="NHM03073.1"/>
    <property type="molecule type" value="Genomic_DNA"/>
</dbReference>
<gene>
    <name evidence="2" type="ORF">G4D72_13280</name>
</gene>
<dbReference type="InterPro" id="IPR028974">
    <property type="entry name" value="TSP_type-3_rpt"/>
</dbReference>
<feature type="compositionally biased region" description="Acidic residues" evidence="1">
    <location>
        <begin position="36"/>
        <end position="46"/>
    </location>
</feature>
<name>A0ABX0IA23_9FLAO</name>
<feature type="compositionally biased region" description="Acidic residues" evidence="1">
    <location>
        <begin position="110"/>
        <end position="130"/>
    </location>
</feature>
<keyword evidence="3" id="KW-1185">Reference proteome</keyword>
<evidence type="ECO:0000256" key="1">
    <source>
        <dbReference type="SAM" id="MobiDB-lite"/>
    </source>
</evidence>
<accession>A0ABX0IA23</accession>
<feature type="non-terminal residue" evidence="2">
    <location>
        <position position="1"/>
    </location>
</feature>
<sequence length="130" mass="13440">VAPSGVDANNNGIDDVYEGAGYISVPTNTDTTDAPDYLDNDSDNDGLTDIVENNEGVAIATGVDTDGDGLDDAWDDVVGNDVNDNINTPNAASLGDEDGDGEVDYRDILDSDNDGVADNVDPDDDNDGVL</sequence>